<feature type="compositionally biased region" description="Acidic residues" evidence="1">
    <location>
        <begin position="100"/>
        <end position="110"/>
    </location>
</feature>
<evidence type="ECO:0000313" key="3">
    <source>
        <dbReference type="Proteomes" id="UP000245942"/>
    </source>
</evidence>
<feature type="region of interest" description="Disordered" evidence="1">
    <location>
        <begin position="84"/>
        <end position="110"/>
    </location>
</feature>
<proteinExistence type="predicted"/>
<reference evidence="2 3" key="1">
    <citation type="journal article" date="2018" name="Mol. Biol. Evol.">
        <title>Broad Genomic Sampling Reveals a Smut Pathogenic Ancestry of the Fungal Clade Ustilaginomycotina.</title>
        <authorList>
            <person name="Kijpornyongpan T."/>
            <person name="Mondo S.J."/>
            <person name="Barry K."/>
            <person name="Sandor L."/>
            <person name="Lee J."/>
            <person name="Lipzen A."/>
            <person name="Pangilinan J."/>
            <person name="LaButti K."/>
            <person name="Hainaut M."/>
            <person name="Henrissat B."/>
            <person name="Grigoriev I.V."/>
            <person name="Spatafora J.W."/>
            <person name="Aime M.C."/>
        </authorList>
    </citation>
    <scope>NUCLEOTIDE SEQUENCE [LARGE SCALE GENOMIC DNA]</scope>
    <source>
        <strain evidence="2 3">MCA 4718</strain>
    </source>
</reference>
<dbReference type="AlphaFoldDB" id="A0A316U028"/>
<dbReference type="Proteomes" id="UP000245942">
    <property type="component" value="Unassembled WGS sequence"/>
</dbReference>
<organism evidence="2 3">
    <name type="scientific">Pseudomicrostroma glucosiphilum</name>
    <dbReference type="NCBI Taxonomy" id="1684307"/>
    <lineage>
        <taxon>Eukaryota</taxon>
        <taxon>Fungi</taxon>
        <taxon>Dikarya</taxon>
        <taxon>Basidiomycota</taxon>
        <taxon>Ustilaginomycotina</taxon>
        <taxon>Exobasidiomycetes</taxon>
        <taxon>Microstromatales</taxon>
        <taxon>Microstromatales incertae sedis</taxon>
        <taxon>Pseudomicrostroma</taxon>
    </lineage>
</organism>
<protein>
    <submittedName>
        <fullName evidence="2">Uncharacterized protein</fullName>
    </submittedName>
</protein>
<accession>A0A316U028</accession>
<dbReference type="GeneID" id="37017262"/>
<keyword evidence="3" id="KW-1185">Reference proteome</keyword>
<evidence type="ECO:0000313" key="2">
    <source>
        <dbReference type="EMBL" id="PWN18218.1"/>
    </source>
</evidence>
<dbReference type="EMBL" id="KZ819337">
    <property type="protein sequence ID" value="PWN18218.1"/>
    <property type="molecule type" value="Genomic_DNA"/>
</dbReference>
<sequence length="200" mass="21662">MGYMCTILPIVSRSLSAVTSPLLPRRPHLPSRYIVALSTSRTLILRTMPLSATATSLPPPPLPHLLPRGIVAPSAGRPRLLTQMRQGPDQRQGHGNDSSEAQEEDSDEEVPISHHDYEVAADAISLSIHNTIVYSCSLTPALRIYNSSQEAHALLPAVTFHSTPAKKTLPGSLQDEGMVYRTLTTGSHAPTVWTLLSNTC</sequence>
<evidence type="ECO:0000256" key="1">
    <source>
        <dbReference type="SAM" id="MobiDB-lite"/>
    </source>
</evidence>
<gene>
    <name evidence="2" type="ORF">BCV69DRAFT_78665</name>
</gene>
<name>A0A316U028_9BASI</name>
<dbReference type="RefSeq" id="XP_025345378.1">
    <property type="nucleotide sequence ID" value="XM_025495528.1"/>
</dbReference>